<sequence length="355" mass="38744">MIQTFSSTIRRKEMDAVLTCMVDEKLGPGELNTKLIQTVKEFTGCDGAVAFRSPAIAFSYVVKALDLQPGASVMISALAPAWHYAAVKNLGYNPLVLDVSEDDGLISVEAVQEGLKNGGRLLLLHESMGILPDLEQILATGVPVIEDISHSVGSVYNFSASEEGQAKPEDLQKKAGMMGLYSILGLEANDTVTAGGGAVLIAPKRREWIVLKKVTDEAPETDILPDMNSALGFIQLKEFNRNEEIRKSLYDIFKKSLASGKNKTFARSEENPSTIWSFPVVLNGSFKDAKQYASRKEIEIRPAFDASVISLLGEEEQSKYIHAKSLFLRCVLFPLYPRLGSESATKIAKVLGTLP</sequence>
<dbReference type="SUPFAM" id="SSF53383">
    <property type="entry name" value="PLP-dependent transferases"/>
    <property type="match status" value="1"/>
</dbReference>
<dbReference type="PANTHER" id="PTHR30244:SF34">
    <property type="entry name" value="DTDP-4-AMINO-4,6-DIDEOXYGALACTOSE TRANSAMINASE"/>
    <property type="match status" value="1"/>
</dbReference>
<gene>
    <name evidence="3" type="ORF">HNP76_001585</name>
</gene>
<accession>A0A7W8G9E2</accession>
<dbReference type="InterPro" id="IPR015424">
    <property type="entry name" value="PyrdxlP-dep_Trfase"/>
</dbReference>
<dbReference type="PANTHER" id="PTHR30244">
    <property type="entry name" value="TRANSAMINASE"/>
    <property type="match status" value="1"/>
</dbReference>
<evidence type="ECO:0000256" key="2">
    <source>
        <dbReference type="RuleBase" id="RU004508"/>
    </source>
</evidence>
<dbReference type="GO" id="GO:0030170">
    <property type="term" value="F:pyridoxal phosphate binding"/>
    <property type="evidence" value="ECO:0007669"/>
    <property type="project" value="TreeGrafter"/>
</dbReference>
<dbReference type="InterPro" id="IPR015422">
    <property type="entry name" value="PyrdxlP-dep_Trfase_small"/>
</dbReference>
<comment type="caution">
    <text evidence="3">The sequence shown here is derived from an EMBL/GenBank/DDBJ whole genome shotgun (WGS) entry which is preliminary data.</text>
</comment>
<organism evidence="3 4">
    <name type="scientific">Treponema ruminis</name>
    <dbReference type="NCBI Taxonomy" id="744515"/>
    <lineage>
        <taxon>Bacteria</taxon>
        <taxon>Pseudomonadati</taxon>
        <taxon>Spirochaetota</taxon>
        <taxon>Spirochaetia</taxon>
        <taxon>Spirochaetales</taxon>
        <taxon>Treponemataceae</taxon>
        <taxon>Treponema</taxon>
    </lineage>
</organism>
<dbReference type="Gene3D" id="3.40.640.10">
    <property type="entry name" value="Type I PLP-dependent aspartate aminotransferase-like (Major domain)"/>
    <property type="match status" value="1"/>
</dbReference>
<dbReference type="Pfam" id="PF01041">
    <property type="entry name" value="DegT_DnrJ_EryC1"/>
    <property type="match status" value="2"/>
</dbReference>
<keyword evidence="2" id="KW-0663">Pyridoxal phosphate</keyword>
<proteinExistence type="inferred from homology"/>
<protein>
    <submittedName>
        <fullName evidence="3">dTDP-4-amino-4,6-dideoxygalactose transaminase</fullName>
    </submittedName>
</protein>
<dbReference type="InterPro" id="IPR015421">
    <property type="entry name" value="PyrdxlP-dep_Trfase_major"/>
</dbReference>
<evidence type="ECO:0000256" key="1">
    <source>
        <dbReference type="ARBA" id="ARBA00037999"/>
    </source>
</evidence>
<dbReference type="AlphaFoldDB" id="A0A7W8G9E2"/>
<evidence type="ECO:0000313" key="4">
    <source>
        <dbReference type="Proteomes" id="UP000518887"/>
    </source>
</evidence>
<dbReference type="GO" id="GO:0000271">
    <property type="term" value="P:polysaccharide biosynthetic process"/>
    <property type="evidence" value="ECO:0007669"/>
    <property type="project" value="TreeGrafter"/>
</dbReference>
<dbReference type="InterPro" id="IPR000653">
    <property type="entry name" value="DegT/StrS_aminotransferase"/>
</dbReference>
<dbReference type="GO" id="GO:0008483">
    <property type="term" value="F:transaminase activity"/>
    <property type="evidence" value="ECO:0007669"/>
    <property type="project" value="TreeGrafter"/>
</dbReference>
<dbReference type="EMBL" id="JACHFQ010000005">
    <property type="protein sequence ID" value="MBB5226212.1"/>
    <property type="molecule type" value="Genomic_DNA"/>
</dbReference>
<name>A0A7W8G9E2_9SPIR</name>
<reference evidence="3 4" key="1">
    <citation type="submission" date="2020-08" db="EMBL/GenBank/DDBJ databases">
        <title>Genomic Encyclopedia of Type Strains, Phase IV (KMG-IV): sequencing the most valuable type-strain genomes for metagenomic binning, comparative biology and taxonomic classification.</title>
        <authorList>
            <person name="Goeker M."/>
        </authorList>
    </citation>
    <scope>NUCLEOTIDE SEQUENCE [LARGE SCALE GENOMIC DNA]</scope>
    <source>
        <strain evidence="3 4">DSM 103462</strain>
    </source>
</reference>
<dbReference type="Proteomes" id="UP000518887">
    <property type="component" value="Unassembled WGS sequence"/>
</dbReference>
<evidence type="ECO:0000313" key="3">
    <source>
        <dbReference type="EMBL" id="MBB5226212.1"/>
    </source>
</evidence>
<keyword evidence="4" id="KW-1185">Reference proteome</keyword>
<dbReference type="Gene3D" id="3.90.1150.10">
    <property type="entry name" value="Aspartate Aminotransferase, domain 1"/>
    <property type="match status" value="1"/>
</dbReference>
<comment type="similarity">
    <text evidence="1 2">Belongs to the DegT/DnrJ/EryC1 family.</text>
</comment>